<evidence type="ECO:0000256" key="1">
    <source>
        <dbReference type="SAM" id="Phobius"/>
    </source>
</evidence>
<feature type="transmembrane region" description="Helical" evidence="1">
    <location>
        <begin position="12"/>
        <end position="36"/>
    </location>
</feature>
<dbReference type="PANTHER" id="PTHR38468:SF1">
    <property type="entry name" value="SLL0939 PROTEIN"/>
    <property type="match status" value="1"/>
</dbReference>
<keyword evidence="1" id="KW-0812">Transmembrane</keyword>
<keyword evidence="1" id="KW-0472">Membrane</keyword>
<reference evidence="2 3" key="1">
    <citation type="submission" date="2019-10" db="EMBL/GenBank/DDBJ databases">
        <title>The Genome Sequence of Clostridium tarantellae Isolated from Fish Brain.</title>
        <authorList>
            <person name="Bano L."/>
            <person name="Kiel M."/>
            <person name="Sales G."/>
            <person name="Doxey A.C."/>
            <person name="Mansfield M.J."/>
            <person name="Schiavone M."/>
            <person name="Rossetto O."/>
            <person name="Pirazzini M."/>
            <person name="Dobrindt U."/>
            <person name="Montecucco C."/>
        </authorList>
    </citation>
    <scope>NUCLEOTIDE SEQUENCE [LARGE SCALE GENOMIC DNA]</scope>
    <source>
        <strain evidence="2 3">DSM 3997</strain>
    </source>
</reference>
<dbReference type="Proteomes" id="UP000430345">
    <property type="component" value="Unassembled WGS sequence"/>
</dbReference>
<dbReference type="RefSeq" id="WP_152890818.1">
    <property type="nucleotide sequence ID" value="NZ_WHJC01000206.1"/>
</dbReference>
<evidence type="ECO:0000313" key="3">
    <source>
        <dbReference type="Proteomes" id="UP000430345"/>
    </source>
</evidence>
<keyword evidence="3" id="KW-1185">Reference proteome</keyword>
<gene>
    <name evidence="2" type="ORF">GBZ86_11540</name>
</gene>
<dbReference type="PANTHER" id="PTHR38468">
    <property type="entry name" value="SLL0939 PROTEIN"/>
    <property type="match status" value="1"/>
</dbReference>
<dbReference type="OrthoDB" id="1654752at2"/>
<name>A0A6I1MW37_9CLOT</name>
<dbReference type="AlphaFoldDB" id="A0A6I1MW37"/>
<keyword evidence="1" id="KW-1133">Transmembrane helix</keyword>
<dbReference type="EMBL" id="WHJC01000206">
    <property type="protein sequence ID" value="MPQ44389.1"/>
    <property type="molecule type" value="Genomic_DNA"/>
</dbReference>
<feature type="transmembrane region" description="Helical" evidence="1">
    <location>
        <begin position="80"/>
        <end position="99"/>
    </location>
</feature>
<sequence length="124" mass="13973">MLEEIIQVGFPIIIQILEIMGAIVITVGALKAFYYYSLSVFNKYEYPIKFALANAMAMGLEFKLAAEILKTVLIRSFKEIAILGATILLRALLSFIIHMEIKSDGKTVKELHSTTEVLDEFNKK</sequence>
<dbReference type="InterPro" id="IPR012427">
    <property type="entry name" value="DUF1622"/>
</dbReference>
<accession>A0A6I1MW37</accession>
<evidence type="ECO:0000313" key="2">
    <source>
        <dbReference type="EMBL" id="MPQ44389.1"/>
    </source>
</evidence>
<dbReference type="Pfam" id="PF07784">
    <property type="entry name" value="DUF1622"/>
    <property type="match status" value="1"/>
</dbReference>
<organism evidence="2 3">
    <name type="scientific">Clostridium tarantellae</name>
    <dbReference type="NCBI Taxonomy" id="39493"/>
    <lineage>
        <taxon>Bacteria</taxon>
        <taxon>Bacillati</taxon>
        <taxon>Bacillota</taxon>
        <taxon>Clostridia</taxon>
        <taxon>Eubacteriales</taxon>
        <taxon>Clostridiaceae</taxon>
        <taxon>Clostridium</taxon>
    </lineage>
</organism>
<comment type="caution">
    <text evidence="2">The sequence shown here is derived from an EMBL/GenBank/DDBJ whole genome shotgun (WGS) entry which is preliminary data.</text>
</comment>
<proteinExistence type="predicted"/>
<protein>
    <submittedName>
        <fullName evidence="2">DUF1622 domain-containing protein</fullName>
    </submittedName>
</protein>